<protein>
    <submittedName>
        <fullName evidence="2">Uncharacterized protein</fullName>
    </submittedName>
</protein>
<evidence type="ECO:0000313" key="3">
    <source>
        <dbReference type="Proteomes" id="UP000749559"/>
    </source>
</evidence>
<gene>
    <name evidence="2" type="ORF">OFUS_LOCUS15227</name>
</gene>
<accession>A0A8S4P9B0</accession>
<sequence length="220" mass="24754">HIASFLENSMLRINTSGMGTSQTELLSVGQSSSDGMTPSPTPVPLIVFSEFPHYHDQDRTKETKLIATSGEDDEFTIELPNCNDHNKVAYRTPKLVRKNTIEHKKRSHSAGNINRIHNIPNQPNENSAPGKKTQSIADSLKNLLKLKFRKESKIDSDSGSSEYAIDENGKRIWPPVKRNSFNFVKAIPRLDEAKYLDNTLFTTFSMPEALSRSEYILGTF</sequence>
<proteinExistence type="predicted"/>
<dbReference type="EMBL" id="CAIIXF020000007">
    <property type="protein sequence ID" value="CAH1789955.1"/>
    <property type="molecule type" value="Genomic_DNA"/>
</dbReference>
<feature type="compositionally biased region" description="Polar residues" evidence="1">
    <location>
        <begin position="119"/>
        <end position="133"/>
    </location>
</feature>
<evidence type="ECO:0000256" key="1">
    <source>
        <dbReference type="SAM" id="MobiDB-lite"/>
    </source>
</evidence>
<organism evidence="2 3">
    <name type="scientific">Owenia fusiformis</name>
    <name type="common">Polychaete worm</name>
    <dbReference type="NCBI Taxonomy" id="6347"/>
    <lineage>
        <taxon>Eukaryota</taxon>
        <taxon>Metazoa</taxon>
        <taxon>Spiralia</taxon>
        <taxon>Lophotrochozoa</taxon>
        <taxon>Annelida</taxon>
        <taxon>Polychaeta</taxon>
        <taxon>Sedentaria</taxon>
        <taxon>Canalipalpata</taxon>
        <taxon>Sabellida</taxon>
        <taxon>Oweniida</taxon>
        <taxon>Oweniidae</taxon>
        <taxon>Owenia</taxon>
    </lineage>
</organism>
<dbReference type="Proteomes" id="UP000749559">
    <property type="component" value="Unassembled WGS sequence"/>
</dbReference>
<feature type="non-terminal residue" evidence="2">
    <location>
        <position position="220"/>
    </location>
</feature>
<reference evidence="2" key="1">
    <citation type="submission" date="2022-03" db="EMBL/GenBank/DDBJ databases">
        <authorList>
            <person name="Martin C."/>
        </authorList>
    </citation>
    <scope>NUCLEOTIDE SEQUENCE</scope>
</reference>
<evidence type="ECO:0000313" key="2">
    <source>
        <dbReference type="EMBL" id="CAH1789955.1"/>
    </source>
</evidence>
<comment type="caution">
    <text evidence="2">The sequence shown here is derived from an EMBL/GenBank/DDBJ whole genome shotgun (WGS) entry which is preliminary data.</text>
</comment>
<keyword evidence="3" id="KW-1185">Reference proteome</keyword>
<dbReference type="AlphaFoldDB" id="A0A8S4P9B0"/>
<name>A0A8S4P9B0_OWEFU</name>
<feature type="region of interest" description="Disordered" evidence="1">
    <location>
        <begin position="103"/>
        <end position="133"/>
    </location>
</feature>